<sequence>MSDFVNQEIACLLNALHQPDIPEPRITDDPDWQEFIESSTLRKTRDRSDQNVDVWPKMYIRARVPSTEDNNNKVMVMGKNVNDAATEYEIENIQQHEMPVIGTFVDARIFPGFRYTVRILGTKNRQFGGKALKLLSIGKGYGKRFTFKGPFLNHNENYFWSDSHPDGYAFSINAVAEEEEFGIYDTAGIRHIGHAIVVHVSESQKEISQTVKPDKSIEKQLRLSMRCSVKLMTQPRGLVSEKDINFDNVVVTCNNRSENVEIQVELPFVGKCTLRSDTK</sequence>
<dbReference type="RefSeq" id="XP_002734474.1">
    <property type="nucleotide sequence ID" value="XM_002734428.2"/>
</dbReference>
<proteinExistence type="predicted"/>
<dbReference type="GeneID" id="100370901"/>
<evidence type="ECO:0000313" key="1">
    <source>
        <dbReference type="Proteomes" id="UP000694865"/>
    </source>
</evidence>
<gene>
    <name evidence="2" type="primary">LOC100370901</name>
</gene>
<reference evidence="2" key="1">
    <citation type="submission" date="2025-08" db="UniProtKB">
        <authorList>
            <consortium name="RefSeq"/>
        </authorList>
    </citation>
    <scope>IDENTIFICATION</scope>
    <source>
        <tissue evidence="2">Testes</tissue>
    </source>
</reference>
<accession>A0ABM0GPI9</accession>
<keyword evidence="1" id="KW-1185">Reference proteome</keyword>
<evidence type="ECO:0000313" key="2">
    <source>
        <dbReference type="RefSeq" id="XP_002734474.1"/>
    </source>
</evidence>
<organism evidence="1 2">
    <name type="scientific">Saccoglossus kowalevskii</name>
    <name type="common">Acorn worm</name>
    <dbReference type="NCBI Taxonomy" id="10224"/>
    <lineage>
        <taxon>Eukaryota</taxon>
        <taxon>Metazoa</taxon>
        <taxon>Hemichordata</taxon>
        <taxon>Enteropneusta</taxon>
        <taxon>Harrimaniidae</taxon>
        <taxon>Saccoglossus</taxon>
    </lineage>
</organism>
<name>A0ABM0GPI9_SACKO</name>
<protein>
    <submittedName>
        <fullName evidence="2">Uncharacterized protein LOC100370901</fullName>
    </submittedName>
</protein>
<dbReference type="Proteomes" id="UP000694865">
    <property type="component" value="Unplaced"/>
</dbReference>